<dbReference type="Proteomes" id="UP001275932">
    <property type="component" value="Unassembled WGS sequence"/>
</dbReference>
<keyword evidence="3" id="KW-1185">Reference proteome</keyword>
<proteinExistence type="inferred from homology"/>
<comment type="caution">
    <text evidence="2">The sequence shown here is derived from an EMBL/GenBank/DDBJ whole genome shotgun (WGS) entry which is preliminary data.</text>
</comment>
<dbReference type="EMBL" id="JALBUT010000006">
    <property type="protein sequence ID" value="MDX8415801.1"/>
    <property type="molecule type" value="Genomic_DNA"/>
</dbReference>
<dbReference type="Gene3D" id="1.20.5.170">
    <property type="match status" value="1"/>
</dbReference>
<dbReference type="InterPro" id="IPR005129">
    <property type="entry name" value="GTPase_ArgK"/>
</dbReference>
<dbReference type="Gene3D" id="1.10.287.130">
    <property type="match status" value="1"/>
</dbReference>
<dbReference type="NCBIfam" id="NF006958">
    <property type="entry name" value="PRK09435.1"/>
    <property type="match status" value="1"/>
</dbReference>
<dbReference type="GO" id="GO:0016787">
    <property type="term" value="F:hydrolase activity"/>
    <property type="evidence" value="ECO:0007669"/>
    <property type="project" value="UniProtKB-KW"/>
</dbReference>
<dbReference type="InterPro" id="IPR027417">
    <property type="entry name" value="P-loop_NTPase"/>
</dbReference>
<dbReference type="Pfam" id="PF03308">
    <property type="entry name" value="MeaB"/>
    <property type="match status" value="1"/>
</dbReference>
<dbReference type="Gene3D" id="3.40.50.300">
    <property type="entry name" value="P-loop containing nucleotide triphosphate hydrolases"/>
    <property type="match status" value="1"/>
</dbReference>
<organism evidence="2 3">
    <name type="scientific">Intestinicryptomonas porci</name>
    <dbReference type="NCBI Taxonomy" id="2926320"/>
    <lineage>
        <taxon>Bacteria</taxon>
        <taxon>Pseudomonadati</taxon>
        <taxon>Verrucomicrobiota</taxon>
        <taxon>Opitutia</taxon>
        <taxon>Opitutales</taxon>
        <taxon>Intestinicryptomonaceae</taxon>
        <taxon>Intestinicryptomonas</taxon>
    </lineage>
</organism>
<evidence type="ECO:0000313" key="3">
    <source>
        <dbReference type="Proteomes" id="UP001275932"/>
    </source>
</evidence>
<dbReference type="PANTHER" id="PTHR23408">
    <property type="entry name" value="METHYLMALONYL-COA MUTASE"/>
    <property type="match status" value="1"/>
</dbReference>
<accession>A0ABU4WGX2</accession>
<dbReference type="RefSeq" id="WP_370397251.1">
    <property type="nucleotide sequence ID" value="NZ_JALBUT010000006.1"/>
</dbReference>
<reference evidence="2 3" key="1">
    <citation type="submission" date="2022-03" db="EMBL/GenBank/DDBJ databases">
        <title>Novel taxa within the pig intestine.</title>
        <authorList>
            <person name="Wylensek D."/>
            <person name="Bishof K."/>
            <person name="Afrizal A."/>
            <person name="Clavel T."/>
        </authorList>
    </citation>
    <scope>NUCLEOTIDE SEQUENCE [LARGE SCALE GENOMIC DNA]</scope>
    <source>
        <strain evidence="2 3">CLA-KB-P66</strain>
    </source>
</reference>
<gene>
    <name evidence="2" type="primary">meaB</name>
    <name evidence="2" type="ORF">MOX91_06395</name>
</gene>
<dbReference type="EC" id="3.6.5.-" evidence="2"/>
<dbReference type="SUPFAM" id="SSF52540">
    <property type="entry name" value="P-loop containing nucleoside triphosphate hydrolases"/>
    <property type="match status" value="1"/>
</dbReference>
<evidence type="ECO:0000256" key="1">
    <source>
        <dbReference type="ARBA" id="ARBA00009625"/>
    </source>
</evidence>
<dbReference type="CDD" id="cd03114">
    <property type="entry name" value="MMAA-like"/>
    <property type="match status" value="1"/>
</dbReference>
<protein>
    <submittedName>
        <fullName evidence="2">Methylmalonyl Co-A mutase-associated GTPase MeaB</fullName>
        <ecNumber evidence="2">3.6.5.-</ecNumber>
    </submittedName>
</protein>
<dbReference type="NCBIfam" id="TIGR00750">
    <property type="entry name" value="lao"/>
    <property type="match status" value="1"/>
</dbReference>
<keyword evidence="2" id="KW-0378">Hydrolase</keyword>
<sequence>MNDDKNLPEWVPENADKSVFATEVMPGIKARHDGFEESGFSKVVKRRPIVKRKSFSVAEYKDGILSGDKTMLSRAITLIESNAPRHIEKAQELVSELLPHSGKSFRVGITGVPGAGKSTFIECLGTMLCKEGKKVAVLAVDPSSTITGGSILGDKTRMENLSRLENAFIRPSPSGGALGGVARKSRETMLLCEAFGFDTILIETVGVGQSEVTVRSMSDFFLLVQLATQGDDLQGIKKGVIELADAIAVNKCDGNLVEKSTLKKAELAGVLHFLNSPTPNWSPFCEVCSAHTGFNVMEIWRRLQEFHKKMLETGFFEIRRAHQKREWLHSVLDDEILREFYSKPEVASILPQIEADVEASKMPVTAAVRKLLSAR</sequence>
<evidence type="ECO:0000313" key="2">
    <source>
        <dbReference type="EMBL" id="MDX8415801.1"/>
    </source>
</evidence>
<dbReference type="PANTHER" id="PTHR23408:SF3">
    <property type="entry name" value="METHYLMALONIC ACIDURIA TYPE A PROTEIN, MITOCHONDRIAL"/>
    <property type="match status" value="1"/>
</dbReference>
<comment type="similarity">
    <text evidence="1">Belongs to the SIMIBI class G3E GTPase family. ArgK/MeaB subfamily.</text>
</comment>
<name>A0ABU4WGX2_9BACT</name>